<dbReference type="OrthoDB" id="1743417at2759"/>
<name>A0A834GLR6_RHOSS</name>
<dbReference type="Gene3D" id="1.10.510.10">
    <property type="entry name" value="Transferase(Phosphotransferase) domain 1"/>
    <property type="match status" value="1"/>
</dbReference>
<dbReference type="AlphaFoldDB" id="A0A834GLR6"/>
<keyword evidence="7" id="KW-0418">Kinase</keyword>
<keyword evidence="9" id="KW-1133">Transmembrane helix</keyword>
<dbReference type="PANTHER" id="PTHR47984">
    <property type="entry name" value="OS01G0323000 PROTEIN"/>
    <property type="match status" value="1"/>
</dbReference>
<evidence type="ECO:0000313" key="12">
    <source>
        <dbReference type="Proteomes" id="UP000626092"/>
    </source>
</evidence>
<dbReference type="Proteomes" id="UP000626092">
    <property type="component" value="Unassembled WGS sequence"/>
</dbReference>
<dbReference type="GO" id="GO:0016020">
    <property type="term" value="C:membrane"/>
    <property type="evidence" value="ECO:0007669"/>
    <property type="project" value="UniProtKB-SubCell"/>
</dbReference>
<keyword evidence="5" id="KW-0812">Transmembrane</keyword>
<keyword evidence="6" id="KW-0547">Nucleotide-binding</keyword>
<reference evidence="11" key="1">
    <citation type="submission" date="2019-11" db="EMBL/GenBank/DDBJ databases">
        <authorList>
            <person name="Liu Y."/>
            <person name="Hou J."/>
            <person name="Li T.-Q."/>
            <person name="Guan C.-H."/>
            <person name="Wu X."/>
            <person name="Wu H.-Z."/>
            <person name="Ling F."/>
            <person name="Zhang R."/>
            <person name="Shi X.-G."/>
            <person name="Ren J.-P."/>
            <person name="Chen E.-F."/>
            <person name="Sun J.-M."/>
        </authorList>
    </citation>
    <scope>NUCLEOTIDE SEQUENCE</scope>
    <source>
        <strain evidence="11">Adult_tree_wgs_1</strain>
        <tissue evidence="11">Leaves</tissue>
    </source>
</reference>
<evidence type="ECO:0000256" key="4">
    <source>
        <dbReference type="ARBA" id="ARBA00022679"/>
    </source>
</evidence>
<keyword evidence="4" id="KW-0808">Transferase</keyword>
<keyword evidence="3" id="KW-0597">Phosphoprotein</keyword>
<evidence type="ECO:0000256" key="9">
    <source>
        <dbReference type="ARBA" id="ARBA00022989"/>
    </source>
</evidence>
<dbReference type="GO" id="GO:0004674">
    <property type="term" value="F:protein serine/threonine kinase activity"/>
    <property type="evidence" value="ECO:0007669"/>
    <property type="project" value="UniProtKB-EC"/>
</dbReference>
<evidence type="ECO:0000256" key="10">
    <source>
        <dbReference type="ARBA" id="ARBA00023136"/>
    </source>
</evidence>
<comment type="caution">
    <text evidence="11">The sequence shown here is derived from an EMBL/GenBank/DDBJ whole genome shotgun (WGS) entry which is preliminary data.</text>
</comment>
<keyword evidence="10" id="KW-0472">Membrane</keyword>
<dbReference type="SUPFAM" id="SSF56112">
    <property type="entry name" value="Protein kinase-like (PK-like)"/>
    <property type="match status" value="1"/>
</dbReference>
<comment type="subcellular location">
    <subcellularLocation>
        <location evidence="1">Membrane</location>
        <topology evidence="1">Single-pass membrane protein</topology>
    </subcellularLocation>
</comment>
<sequence length="131" mass="14829">MDAPRMRNEEPIRALIPQTRVLLQAGSSSWRLTPVSSEQIAEFRKIPRGEVEKEFKVEVEVLAALLSSVRVISIINFNMLVYEYVNNGNLEQWLQEAVHQYEYLTWEARIKVLLGTVNAFGLAKLLGAGNG</sequence>
<protein>
    <recommendedName>
        <fullName evidence="2">non-specific serine/threonine protein kinase</fullName>
        <ecNumber evidence="2">2.7.11.1</ecNumber>
    </recommendedName>
</protein>
<evidence type="ECO:0000256" key="3">
    <source>
        <dbReference type="ARBA" id="ARBA00022553"/>
    </source>
</evidence>
<proteinExistence type="predicted"/>
<keyword evidence="12" id="KW-1185">Reference proteome</keyword>
<keyword evidence="8" id="KW-0067">ATP-binding</keyword>
<dbReference type="GO" id="GO:0005524">
    <property type="term" value="F:ATP binding"/>
    <property type="evidence" value="ECO:0007669"/>
    <property type="project" value="UniProtKB-KW"/>
</dbReference>
<evidence type="ECO:0000313" key="11">
    <source>
        <dbReference type="EMBL" id="KAF7138013.1"/>
    </source>
</evidence>
<gene>
    <name evidence="11" type="ORF">RHSIM_Rhsim07G0157400</name>
</gene>
<dbReference type="EC" id="2.7.11.1" evidence="2"/>
<evidence type="ECO:0000256" key="7">
    <source>
        <dbReference type="ARBA" id="ARBA00022777"/>
    </source>
</evidence>
<dbReference type="EMBL" id="WJXA01000007">
    <property type="protein sequence ID" value="KAF7138013.1"/>
    <property type="molecule type" value="Genomic_DNA"/>
</dbReference>
<evidence type="ECO:0000256" key="2">
    <source>
        <dbReference type="ARBA" id="ARBA00012513"/>
    </source>
</evidence>
<organism evidence="11 12">
    <name type="scientific">Rhododendron simsii</name>
    <name type="common">Sims's rhododendron</name>
    <dbReference type="NCBI Taxonomy" id="118357"/>
    <lineage>
        <taxon>Eukaryota</taxon>
        <taxon>Viridiplantae</taxon>
        <taxon>Streptophyta</taxon>
        <taxon>Embryophyta</taxon>
        <taxon>Tracheophyta</taxon>
        <taxon>Spermatophyta</taxon>
        <taxon>Magnoliopsida</taxon>
        <taxon>eudicotyledons</taxon>
        <taxon>Gunneridae</taxon>
        <taxon>Pentapetalae</taxon>
        <taxon>asterids</taxon>
        <taxon>Ericales</taxon>
        <taxon>Ericaceae</taxon>
        <taxon>Ericoideae</taxon>
        <taxon>Rhodoreae</taxon>
        <taxon>Rhododendron</taxon>
    </lineage>
</organism>
<dbReference type="InterPro" id="IPR011009">
    <property type="entry name" value="Kinase-like_dom_sf"/>
</dbReference>
<evidence type="ECO:0000256" key="6">
    <source>
        <dbReference type="ARBA" id="ARBA00022741"/>
    </source>
</evidence>
<dbReference type="InterPro" id="IPR052232">
    <property type="entry name" value="RLK_Ser/Thr-Kinase"/>
</dbReference>
<evidence type="ECO:0000256" key="5">
    <source>
        <dbReference type="ARBA" id="ARBA00022692"/>
    </source>
</evidence>
<accession>A0A834GLR6</accession>
<dbReference type="PANTHER" id="PTHR47984:SF14">
    <property type="entry name" value="OS01G0323000 PROTEIN"/>
    <property type="match status" value="1"/>
</dbReference>
<evidence type="ECO:0000256" key="8">
    <source>
        <dbReference type="ARBA" id="ARBA00022840"/>
    </source>
</evidence>
<evidence type="ECO:0000256" key="1">
    <source>
        <dbReference type="ARBA" id="ARBA00004167"/>
    </source>
</evidence>